<dbReference type="GO" id="GO:0016579">
    <property type="term" value="P:protein deubiquitination"/>
    <property type="evidence" value="ECO:0007669"/>
    <property type="project" value="InterPro"/>
</dbReference>
<feature type="region of interest" description="Disordered" evidence="5">
    <location>
        <begin position="1"/>
        <end position="114"/>
    </location>
</feature>
<gene>
    <name evidence="8" type="ORF">LECACI_7A006078</name>
</gene>
<dbReference type="GO" id="GO:0005737">
    <property type="term" value="C:cytoplasm"/>
    <property type="evidence" value="ECO:0007669"/>
    <property type="project" value="UniProtKB-SubCell"/>
</dbReference>
<evidence type="ECO:0000259" key="6">
    <source>
        <dbReference type="PROSITE" id="PS50089"/>
    </source>
</evidence>
<dbReference type="InterPro" id="IPR008974">
    <property type="entry name" value="TRAF-like"/>
</dbReference>
<name>A0AAI8Z1V5_9PEZI</name>
<dbReference type="GO" id="GO:0008270">
    <property type="term" value="F:zinc ion binding"/>
    <property type="evidence" value="ECO:0007669"/>
    <property type="project" value="UniProtKB-KW"/>
</dbReference>
<dbReference type="SUPFAM" id="SSF49599">
    <property type="entry name" value="TRAF domain-like"/>
    <property type="match status" value="1"/>
</dbReference>
<dbReference type="PANTHER" id="PTHR43215">
    <property type="entry name" value="RADIAL SPOKE HEAD 1 HOMOLOG"/>
    <property type="match status" value="1"/>
</dbReference>
<feature type="compositionally biased region" description="Pro residues" evidence="5">
    <location>
        <begin position="8"/>
        <end position="31"/>
    </location>
</feature>
<feature type="compositionally biased region" description="Basic and acidic residues" evidence="5">
    <location>
        <begin position="99"/>
        <end position="112"/>
    </location>
</feature>
<feature type="domain" description="MATH" evidence="7">
    <location>
        <begin position="154"/>
        <end position="312"/>
    </location>
</feature>
<organism evidence="8 9">
    <name type="scientific">Lecanosticta acicola</name>
    <dbReference type="NCBI Taxonomy" id="111012"/>
    <lineage>
        <taxon>Eukaryota</taxon>
        <taxon>Fungi</taxon>
        <taxon>Dikarya</taxon>
        <taxon>Ascomycota</taxon>
        <taxon>Pezizomycotina</taxon>
        <taxon>Dothideomycetes</taxon>
        <taxon>Dothideomycetidae</taxon>
        <taxon>Mycosphaerellales</taxon>
        <taxon>Mycosphaerellaceae</taxon>
        <taxon>Lecanosticta</taxon>
    </lineage>
</organism>
<dbReference type="Proteomes" id="UP001296104">
    <property type="component" value="Unassembled WGS sequence"/>
</dbReference>
<dbReference type="Gene3D" id="3.30.40.10">
    <property type="entry name" value="Zinc/RING finger domain, C3HC4 (zinc finger)"/>
    <property type="match status" value="1"/>
</dbReference>
<dbReference type="InterPro" id="IPR001841">
    <property type="entry name" value="Znf_RING"/>
</dbReference>
<dbReference type="CDD" id="cd02257">
    <property type="entry name" value="Peptidase_C19"/>
    <property type="match status" value="1"/>
</dbReference>
<feature type="compositionally biased region" description="Acidic residues" evidence="5">
    <location>
        <begin position="88"/>
        <end position="98"/>
    </location>
</feature>
<feature type="compositionally biased region" description="Pro residues" evidence="5">
    <location>
        <begin position="59"/>
        <end position="68"/>
    </location>
</feature>
<evidence type="ECO:0000256" key="4">
    <source>
        <dbReference type="PROSITE-ProRule" id="PRU00175"/>
    </source>
</evidence>
<keyword evidence="2" id="KW-0963">Cytoplasm</keyword>
<dbReference type="InterPro" id="IPR003409">
    <property type="entry name" value="MORN"/>
</dbReference>
<evidence type="ECO:0000313" key="8">
    <source>
        <dbReference type="EMBL" id="CAK4030920.1"/>
    </source>
</evidence>
<dbReference type="Pfam" id="PF13920">
    <property type="entry name" value="zf-C3HC4_3"/>
    <property type="match status" value="1"/>
</dbReference>
<dbReference type="Pfam" id="PF02493">
    <property type="entry name" value="MORN"/>
    <property type="match status" value="3"/>
</dbReference>
<dbReference type="SMART" id="SM00184">
    <property type="entry name" value="RING"/>
    <property type="match status" value="1"/>
</dbReference>
<dbReference type="EMBL" id="CAVMBE010000042">
    <property type="protein sequence ID" value="CAK4030920.1"/>
    <property type="molecule type" value="Genomic_DNA"/>
</dbReference>
<accession>A0AAI8Z1V5</accession>
<dbReference type="SUPFAM" id="SSF54001">
    <property type="entry name" value="Cysteine proteinases"/>
    <property type="match status" value="1"/>
</dbReference>
<dbReference type="PROSITE" id="PS50089">
    <property type="entry name" value="ZF_RING_2"/>
    <property type="match status" value="1"/>
</dbReference>
<dbReference type="Gene3D" id="3.90.70.10">
    <property type="entry name" value="Cysteine proteinases"/>
    <property type="match status" value="1"/>
</dbReference>
<evidence type="ECO:0000256" key="3">
    <source>
        <dbReference type="ARBA" id="ARBA00022737"/>
    </source>
</evidence>
<dbReference type="PANTHER" id="PTHR43215:SF14">
    <property type="entry name" value="RADIAL SPOKE HEAD 1 HOMOLOG"/>
    <property type="match status" value="1"/>
</dbReference>
<comment type="subcellular location">
    <subcellularLocation>
        <location evidence="1">Cytoplasm</location>
    </subcellularLocation>
</comment>
<feature type="domain" description="RING-type" evidence="6">
    <location>
        <begin position="821"/>
        <end position="856"/>
    </location>
</feature>
<dbReference type="CDD" id="cd16510">
    <property type="entry name" value="RING-HC_IAPs"/>
    <property type="match status" value="1"/>
</dbReference>
<dbReference type="InterPro" id="IPR038765">
    <property type="entry name" value="Papain-like_cys_pep_sf"/>
</dbReference>
<sequence>MEAASDTPAPPPAPEADGIVPPPPPVLPPGFPNGTNFHELLTATMAPPPPFNPSALNDIPPPPMPRQPQPDSQDQHPDSEDGSRSGSENEESEDEDEHDNYWHEMPEDKTAPSEDELAWINSKTEHSALDHEHWEKRTFETAEMEDIEFVPIASGRIDWSIEHYNGTRENPNTERIMRSPIVNIGGYDWQIKFFPKGDRSEYLSVYLECVTMASPDFEEYGAFDKPPFPFLKGVEKINKRRGVAVQFSVVVYNPEEPRVNAMQQEQHQFCKKAHNHGWRHFTSMSRYDINLRHHGQRQALLRNDKLAFKAFIRVVHDPTGCQWVHDTRTADQMTSLTGLRPFTKSLQYVAVAVPLLHFAPFRRFVQDLQTTSASQLSRWLHTLLLKMYTRKRSTNYGVRGPIHDGDVMEMLWRMSLCFQNEYPETPGELNSLIGNFHSDKGSASGTSRLNTKDHTSIQTAVDNHHKVIARPALLTLELQRQEHDKKERKWKKLTHKVKVDEEISVGGTHYTLFAFITHKGHLQSSQYNSYVRPRGAGNGWYAYRDSVVQRLTEKQARDIHSGTEEGDKKPKTPEDGYDSPFSEASPSDREVTCVVMYVRDDMTEDTFNASDVETWVPPQVGQQEPPKTSIHEDFGSANGNVLVYGATGQATLSEEEYVRACRERIEAAAAAPTPEPLLMDGEDVVMRDADDDSAFSIDGQQTTPTMDDSLEVGTTDWLGRAYYEGHWQDNKYHGGGHLIALNGDEYIGQFAKGQKSGYGKMIYSATGDVYEGEWKEDEQDGKGKLVFSATGNVHEGTFKEGKATGEFILRGTVTDDDKTTCKVCYDKEMSTAFYDCGHVVACRECSAMLEVCPVCRKRIVARLQLYGVRISQC</sequence>
<dbReference type="SMART" id="SM00698">
    <property type="entry name" value="MORN"/>
    <property type="match status" value="3"/>
</dbReference>
<evidence type="ECO:0000313" key="9">
    <source>
        <dbReference type="Proteomes" id="UP001296104"/>
    </source>
</evidence>
<protein>
    <submittedName>
        <fullName evidence="8">Apoptosis inhibitor IAP</fullName>
    </submittedName>
</protein>
<evidence type="ECO:0000259" key="7">
    <source>
        <dbReference type="PROSITE" id="PS50144"/>
    </source>
</evidence>
<feature type="region of interest" description="Disordered" evidence="5">
    <location>
        <begin position="554"/>
        <end position="588"/>
    </location>
</feature>
<reference evidence="8" key="1">
    <citation type="submission" date="2023-11" db="EMBL/GenBank/DDBJ databases">
        <authorList>
            <person name="Alioto T."/>
            <person name="Alioto T."/>
            <person name="Gomez Garrido J."/>
        </authorList>
    </citation>
    <scope>NUCLEOTIDE SEQUENCE</scope>
</reference>
<keyword evidence="4" id="KW-0479">Metal-binding</keyword>
<dbReference type="Gene3D" id="2.60.210.10">
    <property type="entry name" value="Apoptosis, Tumor Necrosis Factor Receptor Associated Protein 2, Chain A"/>
    <property type="match status" value="1"/>
</dbReference>
<keyword evidence="4" id="KW-0862">Zinc</keyword>
<dbReference type="AlphaFoldDB" id="A0AAI8Z1V5"/>
<dbReference type="GO" id="GO:0004843">
    <property type="term" value="F:cysteine-type deubiquitinase activity"/>
    <property type="evidence" value="ECO:0007669"/>
    <property type="project" value="InterPro"/>
</dbReference>
<evidence type="ECO:0000256" key="1">
    <source>
        <dbReference type="ARBA" id="ARBA00004496"/>
    </source>
</evidence>
<comment type="caution">
    <text evidence="8">The sequence shown here is derived from an EMBL/GenBank/DDBJ whole genome shotgun (WGS) entry which is preliminary data.</text>
</comment>
<keyword evidence="9" id="KW-1185">Reference proteome</keyword>
<evidence type="ECO:0000256" key="5">
    <source>
        <dbReference type="SAM" id="MobiDB-lite"/>
    </source>
</evidence>
<proteinExistence type="predicted"/>
<dbReference type="InterPro" id="IPR013083">
    <property type="entry name" value="Znf_RING/FYVE/PHD"/>
</dbReference>
<dbReference type="Pfam" id="PF22486">
    <property type="entry name" value="MATH_2"/>
    <property type="match status" value="1"/>
</dbReference>
<feature type="compositionally biased region" description="Basic and acidic residues" evidence="5">
    <location>
        <begin position="73"/>
        <end position="83"/>
    </location>
</feature>
<dbReference type="InterPro" id="IPR001394">
    <property type="entry name" value="Peptidase_C19_UCH"/>
</dbReference>
<keyword evidence="3" id="KW-0677">Repeat</keyword>
<dbReference type="InterPro" id="IPR002083">
    <property type="entry name" value="MATH/TRAF_dom"/>
</dbReference>
<keyword evidence="4" id="KW-0863">Zinc-finger</keyword>
<feature type="compositionally biased region" description="Basic and acidic residues" evidence="5">
    <location>
        <begin position="554"/>
        <end position="574"/>
    </location>
</feature>
<dbReference type="PROSITE" id="PS50144">
    <property type="entry name" value="MATH"/>
    <property type="match status" value="1"/>
</dbReference>
<dbReference type="Pfam" id="PF00443">
    <property type="entry name" value="UCH"/>
    <property type="match status" value="1"/>
</dbReference>
<dbReference type="SUPFAM" id="SSF57850">
    <property type="entry name" value="RING/U-box"/>
    <property type="match status" value="1"/>
</dbReference>
<dbReference type="SUPFAM" id="SSF82185">
    <property type="entry name" value="Histone H3 K4-specific methyltransferase SET7/9 N-terminal domain"/>
    <property type="match status" value="1"/>
</dbReference>
<evidence type="ECO:0000256" key="2">
    <source>
        <dbReference type="ARBA" id="ARBA00022490"/>
    </source>
</evidence>